<evidence type="ECO:0000313" key="3">
    <source>
        <dbReference type="Proteomes" id="UP000712600"/>
    </source>
</evidence>
<evidence type="ECO:0000256" key="1">
    <source>
        <dbReference type="SAM" id="MobiDB-lite"/>
    </source>
</evidence>
<dbReference type="EMBL" id="QGKX02001290">
    <property type="protein sequence ID" value="KAF3541264.1"/>
    <property type="molecule type" value="Genomic_DNA"/>
</dbReference>
<name>A0A8S9QSR4_BRACR</name>
<comment type="caution">
    <text evidence="2">The sequence shown here is derived from an EMBL/GenBank/DDBJ whole genome shotgun (WGS) entry which is preliminary data.</text>
</comment>
<gene>
    <name evidence="2" type="ORF">F2Q69_00023575</name>
</gene>
<dbReference type="Proteomes" id="UP000712600">
    <property type="component" value="Unassembled WGS sequence"/>
</dbReference>
<feature type="region of interest" description="Disordered" evidence="1">
    <location>
        <begin position="158"/>
        <end position="178"/>
    </location>
</feature>
<reference evidence="2" key="1">
    <citation type="submission" date="2019-12" db="EMBL/GenBank/DDBJ databases">
        <title>Genome sequencing and annotation of Brassica cretica.</title>
        <authorList>
            <person name="Studholme D.J."/>
            <person name="Sarris P."/>
        </authorList>
    </citation>
    <scope>NUCLEOTIDE SEQUENCE</scope>
    <source>
        <strain evidence="2">PFS-109/04</strain>
        <tissue evidence="2">Leaf</tissue>
    </source>
</reference>
<accession>A0A8S9QSR4</accession>
<sequence>MAAWFMLHASGLSDMTWIVLPRRHGRTGLALTSSLARPCKLSDKSWDSIPLRMASDSFRVPRNDGQAGKPDEFVCISHGRTGLALTSSLARPCKLSDKSWDSIPLRMASDSFRVPRNDGQAGKPDEFVKLFHIRKYGRFSLSEVFHFLEGSSVPGTELGVPSSGDLERSLSGTRGSGSCLEAGENGTGVLPWEYRSQDARIFKQVSGSADWTRFHESSLNGGCHQVMFTSF</sequence>
<dbReference type="AlphaFoldDB" id="A0A8S9QSR4"/>
<proteinExistence type="predicted"/>
<organism evidence="2 3">
    <name type="scientific">Brassica cretica</name>
    <name type="common">Mustard</name>
    <dbReference type="NCBI Taxonomy" id="69181"/>
    <lineage>
        <taxon>Eukaryota</taxon>
        <taxon>Viridiplantae</taxon>
        <taxon>Streptophyta</taxon>
        <taxon>Embryophyta</taxon>
        <taxon>Tracheophyta</taxon>
        <taxon>Spermatophyta</taxon>
        <taxon>Magnoliopsida</taxon>
        <taxon>eudicotyledons</taxon>
        <taxon>Gunneridae</taxon>
        <taxon>Pentapetalae</taxon>
        <taxon>rosids</taxon>
        <taxon>malvids</taxon>
        <taxon>Brassicales</taxon>
        <taxon>Brassicaceae</taxon>
        <taxon>Brassiceae</taxon>
        <taxon>Brassica</taxon>
    </lineage>
</organism>
<protein>
    <submittedName>
        <fullName evidence="2">Uncharacterized protein</fullName>
    </submittedName>
</protein>
<evidence type="ECO:0000313" key="2">
    <source>
        <dbReference type="EMBL" id="KAF3541264.1"/>
    </source>
</evidence>